<dbReference type="Pfam" id="PF05938">
    <property type="entry name" value="Self-incomp_S1"/>
    <property type="match status" value="1"/>
</dbReference>
<evidence type="ECO:0000256" key="1">
    <source>
        <dbReference type="ARBA" id="ARBA00004613"/>
    </source>
</evidence>
<dbReference type="PANTHER" id="PTHR31232">
    <property type="match status" value="1"/>
</dbReference>
<keyword evidence="8" id="KW-1185">Reference proteome</keyword>
<dbReference type="GO" id="GO:0005576">
    <property type="term" value="C:extracellular region"/>
    <property type="evidence" value="ECO:0007669"/>
    <property type="project" value="UniProtKB-SubCell"/>
</dbReference>
<accession>A0AAD7VLD2</accession>
<keyword evidence="4 6" id="KW-0964">Secreted</keyword>
<comment type="subcellular location">
    <subcellularLocation>
        <location evidence="1 6">Secreted</location>
    </subcellularLocation>
</comment>
<reference evidence="7" key="1">
    <citation type="journal article" date="2023" name="Science">
        <title>Elucidation of the pathway for biosynthesis of saponin adjuvants from the soapbark tree.</title>
        <authorList>
            <person name="Reed J."/>
            <person name="Orme A."/>
            <person name="El-Demerdash A."/>
            <person name="Owen C."/>
            <person name="Martin L.B.B."/>
            <person name="Misra R.C."/>
            <person name="Kikuchi S."/>
            <person name="Rejzek M."/>
            <person name="Martin A.C."/>
            <person name="Harkess A."/>
            <person name="Leebens-Mack J."/>
            <person name="Louveau T."/>
            <person name="Stephenson M.J."/>
            <person name="Osbourn A."/>
        </authorList>
    </citation>
    <scope>NUCLEOTIDE SEQUENCE</scope>
    <source>
        <strain evidence="7">S10</strain>
    </source>
</reference>
<comment type="similarity">
    <text evidence="2 6">Belongs to the plant self-incompatibility (S1) protein family.</text>
</comment>
<dbReference type="KEGG" id="qsa:O6P43_003072"/>
<evidence type="ECO:0000313" key="8">
    <source>
        <dbReference type="Proteomes" id="UP001163823"/>
    </source>
</evidence>
<evidence type="ECO:0000256" key="6">
    <source>
        <dbReference type="RuleBase" id="RU367044"/>
    </source>
</evidence>
<dbReference type="EMBL" id="JARAOO010000002">
    <property type="protein sequence ID" value="KAJ7979704.1"/>
    <property type="molecule type" value="Genomic_DNA"/>
</dbReference>
<evidence type="ECO:0000256" key="3">
    <source>
        <dbReference type="ARBA" id="ARBA00022471"/>
    </source>
</evidence>
<feature type="signal peptide" evidence="6">
    <location>
        <begin position="1"/>
        <end position="25"/>
    </location>
</feature>
<evidence type="ECO:0000313" key="7">
    <source>
        <dbReference type="EMBL" id="KAJ7979704.1"/>
    </source>
</evidence>
<evidence type="ECO:0000256" key="2">
    <source>
        <dbReference type="ARBA" id="ARBA00005581"/>
    </source>
</evidence>
<evidence type="ECO:0000256" key="5">
    <source>
        <dbReference type="ARBA" id="ARBA00022729"/>
    </source>
</evidence>
<dbReference type="AlphaFoldDB" id="A0AAD7VLD2"/>
<dbReference type="PANTHER" id="PTHR31232:SF148">
    <property type="entry name" value="S-PROTEIN HOMOLOG"/>
    <property type="match status" value="1"/>
</dbReference>
<dbReference type="InterPro" id="IPR010264">
    <property type="entry name" value="Self-incomp_S1"/>
</dbReference>
<comment type="caution">
    <text evidence="7">The sequence shown here is derived from an EMBL/GenBank/DDBJ whole genome shotgun (WGS) entry which is preliminary data.</text>
</comment>
<name>A0AAD7VLD2_QUISA</name>
<dbReference type="Proteomes" id="UP001163823">
    <property type="component" value="Chromosome 2"/>
</dbReference>
<keyword evidence="3 6" id="KW-0713">Self-incompatibility</keyword>
<feature type="chain" id="PRO_5041766635" description="S-protein homolog" evidence="6">
    <location>
        <begin position="26"/>
        <end position="143"/>
    </location>
</feature>
<gene>
    <name evidence="7" type="ORF">O6P43_003072</name>
</gene>
<evidence type="ECO:0000256" key="4">
    <source>
        <dbReference type="ARBA" id="ARBA00022525"/>
    </source>
</evidence>
<protein>
    <recommendedName>
        <fullName evidence="6">S-protein homolog</fullName>
    </recommendedName>
</protein>
<proteinExistence type="inferred from homology"/>
<sequence length="143" mass="16470">MASSLITRYVMILLMIILCISSSDAFQPKTAMVDAVLPKITVEIVNKMPNMILVVHCKSKTDDLGEHQIPFQNDYTFQFRPNVLPTTLYFCSMAWPGSTLHYFDVYVEKRDTCTYCSWHVLRDGACLFDPNTQKYEGCIPWNK</sequence>
<dbReference type="GO" id="GO:0060320">
    <property type="term" value="P:rejection of self pollen"/>
    <property type="evidence" value="ECO:0007669"/>
    <property type="project" value="UniProtKB-KW"/>
</dbReference>
<keyword evidence="5 6" id="KW-0732">Signal</keyword>
<organism evidence="7 8">
    <name type="scientific">Quillaja saponaria</name>
    <name type="common">Soap bark tree</name>
    <dbReference type="NCBI Taxonomy" id="32244"/>
    <lineage>
        <taxon>Eukaryota</taxon>
        <taxon>Viridiplantae</taxon>
        <taxon>Streptophyta</taxon>
        <taxon>Embryophyta</taxon>
        <taxon>Tracheophyta</taxon>
        <taxon>Spermatophyta</taxon>
        <taxon>Magnoliopsida</taxon>
        <taxon>eudicotyledons</taxon>
        <taxon>Gunneridae</taxon>
        <taxon>Pentapetalae</taxon>
        <taxon>rosids</taxon>
        <taxon>fabids</taxon>
        <taxon>Fabales</taxon>
        <taxon>Quillajaceae</taxon>
        <taxon>Quillaja</taxon>
    </lineage>
</organism>